<dbReference type="Proteomes" id="UP000812961">
    <property type="component" value="Unassembled WGS sequence"/>
</dbReference>
<dbReference type="RefSeq" id="WP_220252299.1">
    <property type="nucleotide sequence ID" value="NZ_JAICCF010000004.1"/>
</dbReference>
<accession>A0ABS7GIA1</accession>
<gene>
    <name evidence="1" type="ORF">K1Y79_21720</name>
</gene>
<evidence type="ECO:0000313" key="1">
    <source>
        <dbReference type="EMBL" id="MBW8686970.1"/>
    </source>
</evidence>
<sequence>MPELIDQYFLVDRRDAEFIRLFLDKYVPDRGPVTDYYLIVNEDGEEKIDVKNIDDVLSFYEHHVNCDYDIYLENLNRNCSITHAIITYTDDAKAILGVSVIGTFADLTESLAIFNEIKVFVKSTVACMTLEEPPPNNSIEFIEFARDMRLY</sequence>
<reference evidence="1 2" key="1">
    <citation type="submission" date="2021-08" db="EMBL/GenBank/DDBJ databases">
        <title>The genome sequence of Chitinophaga sp. B61.</title>
        <authorList>
            <person name="Zhang X."/>
        </authorList>
    </citation>
    <scope>NUCLEOTIDE SEQUENCE [LARGE SCALE GENOMIC DNA]</scope>
    <source>
        <strain evidence="1 2">B61</strain>
    </source>
</reference>
<name>A0ABS7GIA1_9BACT</name>
<evidence type="ECO:0000313" key="2">
    <source>
        <dbReference type="Proteomes" id="UP000812961"/>
    </source>
</evidence>
<comment type="caution">
    <text evidence="1">The sequence shown here is derived from an EMBL/GenBank/DDBJ whole genome shotgun (WGS) entry which is preliminary data.</text>
</comment>
<keyword evidence="2" id="KW-1185">Reference proteome</keyword>
<proteinExistence type="predicted"/>
<protein>
    <submittedName>
        <fullName evidence="1">Uncharacterized protein</fullName>
    </submittedName>
</protein>
<organism evidence="1 2">
    <name type="scientific">Chitinophaga rhizophila</name>
    <dbReference type="NCBI Taxonomy" id="2866212"/>
    <lineage>
        <taxon>Bacteria</taxon>
        <taxon>Pseudomonadati</taxon>
        <taxon>Bacteroidota</taxon>
        <taxon>Chitinophagia</taxon>
        <taxon>Chitinophagales</taxon>
        <taxon>Chitinophagaceae</taxon>
        <taxon>Chitinophaga</taxon>
    </lineage>
</organism>
<dbReference type="EMBL" id="JAICCF010000004">
    <property type="protein sequence ID" value="MBW8686970.1"/>
    <property type="molecule type" value="Genomic_DNA"/>
</dbReference>